<sequence>MKNKDQVQAIIESLELDDENLWESRELGGDPNFVKASPVPASFHEILNKSSNMQMISIRLPKDLIADLKEIGSAQKLGYQALMREVLKRFVDAEKKIMYRELMQANEELEKKLHEAELLLKQHRKTRKTA</sequence>
<accession>A0A8I1L115</accession>
<feature type="coiled-coil region" evidence="1">
    <location>
        <begin position="95"/>
        <end position="126"/>
    </location>
</feature>
<dbReference type="EMBL" id="JAEFCT010000034">
    <property type="protein sequence ID" value="MBK1446835.1"/>
    <property type="molecule type" value="Genomic_DNA"/>
</dbReference>
<reference evidence="2" key="1">
    <citation type="submission" date="2020-12" db="EMBL/GenBank/DDBJ databases">
        <authorList>
            <person name="Chopjitt P."/>
        </authorList>
    </citation>
    <scope>NUCLEOTIDE SEQUENCE</scope>
    <source>
        <strain evidence="2">AP1</strain>
    </source>
</reference>
<organism evidence="2 3">
    <name type="scientific">Acinetobacter pittii</name>
    <name type="common">Acinetobacter genomosp. 3</name>
    <dbReference type="NCBI Taxonomy" id="48296"/>
    <lineage>
        <taxon>Bacteria</taxon>
        <taxon>Pseudomonadati</taxon>
        <taxon>Pseudomonadota</taxon>
        <taxon>Gammaproteobacteria</taxon>
        <taxon>Moraxellales</taxon>
        <taxon>Moraxellaceae</taxon>
        <taxon>Acinetobacter</taxon>
        <taxon>Acinetobacter calcoaceticus/baumannii complex</taxon>
    </lineage>
</organism>
<dbReference type="RefSeq" id="WP_200005407.1">
    <property type="nucleotide sequence ID" value="NZ_JAEFCT010000034.1"/>
</dbReference>
<dbReference type="InterPro" id="IPR013321">
    <property type="entry name" value="Arc_rbn_hlx_hlx"/>
</dbReference>
<evidence type="ECO:0000313" key="2">
    <source>
        <dbReference type="EMBL" id="MBK1446835.1"/>
    </source>
</evidence>
<gene>
    <name evidence="2" type="ORF">JDA50_20865</name>
</gene>
<evidence type="ECO:0000313" key="3">
    <source>
        <dbReference type="Proteomes" id="UP000660083"/>
    </source>
</evidence>
<dbReference type="AlphaFoldDB" id="A0A8I1L115"/>
<evidence type="ECO:0000256" key="1">
    <source>
        <dbReference type="SAM" id="Coils"/>
    </source>
</evidence>
<protein>
    <submittedName>
        <fullName evidence="2">Uncharacterized protein</fullName>
    </submittedName>
</protein>
<name>A0A8I1L115_ACIPI</name>
<keyword evidence="1" id="KW-0175">Coiled coil</keyword>
<proteinExistence type="predicted"/>
<comment type="caution">
    <text evidence="2">The sequence shown here is derived from an EMBL/GenBank/DDBJ whole genome shotgun (WGS) entry which is preliminary data.</text>
</comment>
<dbReference type="GO" id="GO:0006355">
    <property type="term" value="P:regulation of DNA-templated transcription"/>
    <property type="evidence" value="ECO:0007669"/>
    <property type="project" value="InterPro"/>
</dbReference>
<dbReference type="Gene3D" id="1.10.1220.10">
    <property type="entry name" value="Met repressor-like"/>
    <property type="match status" value="1"/>
</dbReference>
<dbReference type="Proteomes" id="UP000660083">
    <property type="component" value="Unassembled WGS sequence"/>
</dbReference>